<reference evidence="1" key="2">
    <citation type="submission" date="2012-05" db="EMBL/GenBank/DDBJ databases">
        <authorList>
            <person name="van Beurden S.J."/>
            <person name="Gatherer D."/>
            <person name="Tuzi K."/>
            <person name="Herzyk P."/>
            <person name="Galbraith J."/>
            <person name="Peeters B.P.H."/>
            <person name="Rottier P.J.M."/>
            <person name="Engelsma M.Y."/>
            <person name="Davison A.J."/>
        </authorList>
    </citation>
    <scope>NUCLEOTIDE SEQUENCE</scope>
    <source>
        <strain evidence="1">500138</strain>
    </source>
</reference>
<organism evidence="3">
    <name type="scientific">Anguillid herpesvirus 1</name>
    <dbReference type="NCBI Taxonomy" id="150286"/>
    <lineage>
        <taxon>Viruses</taxon>
        <taxon>Duplodnaviria</taxon>
        <taxon>Heunggongvirae</taxon>
        <taxon>Peploviricota</taxon>
        <taxon>Herviviricetes</taxon>
        <taxon>Herpesvirales</taxon>
        <taxon>Alloherpesviridae</taxon>
        <taxon>Cyvirus</taxon>
        <taxon>Cyvirus anguillidallo1</taxon>
    </lineage>
</organism>
<dbReference type="Proteomes" id="UP000011239">
    <property type="component" value="Segment"/>
</dbReference>
<dbReference type="EMBL" id="MW580854">
    <property type="protein sequence ID" value="QRM16970.1"/>
    <property type="molecule type" value="Genomic_DNA"/>
</dbReference>
<evidence type="ECO:0000313" key="4">
    <source>
        <dbReference type="EMBL" id="QRM16970.1"/>
    </source>
</evidence>
<dbReference type="EMBL" id="MW580849">
    <property type="protein sequence ID" value="QRM16317.1"/>
    <property type="molecule type" value="Genomic_DNA"/>
</dbReference>
<dbReference type="EMBL" id="FJ940765">
    <property type="protein sequence ID" value="ADA57785.2"/>
    <property type="molecule type" value="Genomic_DNA"/>
</dbReference>
<proteinExistence type="predicted"/>
<dbReference type="GeneID" id="8683454"/>
<dbReference type="KEGG" id="vg:8683454"/>
<dbReference type="EMBL" id="MW580851">
    <property type="protein sequence ID" value="QRM16576.1"/>
    <property type="molecule type" value="Genomic_DNA"/>
</dbReference>
<name>A0A1J0RE82_9VIRU</name>
<dbReference type="RefSeq" id="YP_003358161.2">
    <property type="nucleotide sequence ID" value="NC_013668.3"/>
</dbReference>
<reference evidence="3" key="4">
    <citation type="submission" date="2021-02" db="EMBL/GenBank/DDBJ databases">
        <authorList>
            <person name="Vanderplasschen A.F.C."/>
            <person name="Davison A.J."/>
        </authorList>
    </citation>
    <scope>NUCLEOTIDE SEQUENCE</scope>
    <source>
        <strain evidence="2">500138</strain>
        <strain evidence="3">DK-200249</strain>
        <strain evidence="4">HVA 486123</strain>
    </source>
</reference>
<evidence type="ECO:0000313" key="5">
    <source>
        <dbReference type="Proteomes" id="UP000011239"/>
    </source>
</evidence>
<reference evidence="1 5" key="1">
    <citation type="journal article" date="2010" name="J. Gen. Virol.">
        <title>Complete genome sequence and taxonomic position of anguillid herpesvirus 1.</title>
        <authorList>
            <person name="van Beurden S.J."/>
            <person name="Bossers A."/>
            <person name="Voorbergen-Laarman M.H."/>
            <person name="Haenen O.L."/>
            <person name="Peters S."/>
            <person name="Abma-Henkens M.H."/>
            <person name="Peeters B.P."/>
            <person name="Rottier P.J."/>
            <person name="Engelsma M.Y."/>
        </authorList>
    </citation>
    <scope>NUCLEOTIDE SEQUENCE [LARGE SCALE GENOMIC DNA]</scope>
    <source>
        <strain evidence="1">500138</strain>
        <strain evidence="5">Isolate Anguilla anguilla/Netherlands/500138/1998</strain>
    </source>
</reference>
<evidence type="ECO:0000313" key="2">
    <source>
        <dbReference type="EMBL" id="QRM16317.1"/>
    </source>
</evidence>
<accession>A0A1J0RE82</accession>
<reference evidence="3" key="3">
    <citation type="journal article" date="2021" name="Microorganisms">
        <title>Genomes of Anguillid Herpesvirus 1 Strains Reveal Evolutionary Disparities and Low Genetic Diversity in the Genus Cyprinivirus.</title>
        <authorList>
            <person name="Donohoe O."/>
            <person name="Zhang H."/>
            <person name="Delrez N."/>
            <person name="Gao Y."/>
            <person name="Suarez N.M."/>
            <person name="Davison A.J."/>
            <person name="Vanderplasschen A."/>
        </authorList>
    </citation>
    <scope>NUCLEOTIDE SEQUENCE</scope>
    <source>
        <strain evidence="2">500138</strain>
        <strain evidence="3">DK-200249</strain>
        <strain evidence="4">HVA 486123</strain>
    </source>
</reference>
<evidence type="ECO:0000313" key="1">
    <source>
        <dbReference type="EMBL" id="ADA57785.2"/>
    </source>
</evidence>
<gene>
    <name evidence="3" type="primary">ORF22</name>
    <name evidence="1" type="ORF">AngHV1_ORF22</name>
</gene>
<protein>
    <submittedName>
        <fullName evidence="3">Protein Allo64</fullName>
    </submittedName>
</protein>
<evidence type="ECO:0000313" key="3">
    <source>
        <dbReference type="EMBL" id="QRM16576.1"/>
    </source>
</evidence>
<keyword evidence="5" id="KW-1185">Reference proteome</keyword>
<sequence>MLPRPNDPRTDGFGRWAPDIEEAYNCLSVWRHRRAALRRAGQDVELARLTPSRVMLRAVRDRFADRALTVFKSPQDDRRDVELCAICLYISFLAEALETDCFGVKLPAIWARLEQQDLTSFYKYDEFFGALCRESTLLEPSRLTARLDLCKQFLLCVIGASSRTAPCLHYLDMCSACLAGTPHDIGSIEHRLKGKTCTHYAFVSPRFLVAQTEETELDRRYNMVKSDGVSAHHGVSLVSDKALESLASGTLSILEIKQLRDVDKSVQSVENVHLPIDNVSVLVECAKLKTTIHKNLKRADTLAQELKEARQAVANFMAPKYLHELPLYNYFVVELSLKERAETIAALTPNLRAAQPSVRTVRAWQHLSYTSVNDPRYRAATIGQAGILKNVSILNLDITVYNEYVTTILPCIARSGSWRYYVPRYVFFKFYESLQVNPRYLTEFRQHLQNLDLKKLLGSTLSNAREQIGDRTEGWQYFWLHANLEAFRIIHKIVNWSRAGDVFENSAPLKKYFKIFSPNLLALVIDGITIVDDISELYGLLLCYNSSSEIAQEEN</sequence>
<accession>D2E873</accession>
<dbReference type="OrthoDB" id="2784at10239"/>